<dbReference type="STRING" id="1198114.AciX9_2670"/>
<dbReference type="PaxDb" id="1198114-AciX9_2670"/>
<feature type="region of interest" description="Disordered" evidence="1">
    <location>
        <begin position="1"/>
        <end position="43"/>
    </location>
</feature>
<dbReference type="KEGG" id="acm:AciX9_2670"/>
<name>E8WX52_GRATM</name>
<organism evidence="3">
    <name type="scientific">Granulicella tundricola (strain ATCC BAA-1859 / DSM 23138 / MP5ACTX9)</name>
    <dbReference type="NCBI Taxonomy" id="1198114"/>
    <lineage>
        <taxon>Bacteria</taxon>
        <taxon>Pseudomonadati</taxon>
        <taxon>Acidobacteriota</taxon>
        <taxon>Terriglobia</taxon>
        <taxon>Terriglobales</taxon>
        <taxon>Acidobacteriaceae</taxon>
        <taxon>Granulicella</taxon>
    </lineage>
</organism>
<dbReference type="HOGENOM" id="CLU_2154808_0_0_0"/>
<dbReference type="Proteomes" id="UP000000343">
    <property type="component" value="Chromosome"/>
</dbReference>
<feature type="compositionally biased region" description="Polar residues" evidence="1">
    <location>
        <begin position="1"/>
        <end position="15"/>
    </location>
</feature>
<feature type="compositionally biased region" description="Polar residues" evidence="1">
    <location>
        <begin position="23"/>
        <end position="41"/>
    </location>
</feature>
<keyword evidence="3" id="KW-1185">Reference proteome</keyword>
<sequence length="111" mass="11819">MVDQINAIQKPTQIQPEPVDKPTNVQAQAETHNTATQPSKTQKVEEAQAKHVREAYTVHLTTTAKVEALKQVGASVNSISASLGLTRADVDSTLEITDTTVADAETAAVLI</sequence>
<gene>
    <name evidence="2" type="ordered locus">AciX9_2670</name>
</gene>
<proteinExistence type="predicted"/>
<dbReference type="EMBL" id="CP002480">
    <property type="protein sequence ID" value="ADW69694.1"/>
    <property type="molecule type" value="Genomic_DNA"/>
</dbReference>
<reference evidence="3" key="1">
    <citation type="submission" date="2011-01" db="EMBL/GenBank/DDBJ databases">
        <title>Complete sequence of chromosome of Acidobacterium sp. MP5ACTX9.</title>
        <authorList>
            <consortium name="US DOE Joint Genome Institute"/>
            <person name="Lucas S."/>
            <person name="Copeland A."/>
            <person name="Lapidus A."/>
            <person name="Cheng J.-F."/>
            <person name="Goodwin L."/>
            <person name="Pitluck S."/>
            <person name="Teshima H."/>
            <person name="Detter J.C."/>
            <person name="Han C."/>
            <person name="Tapia R."/>
            <person name="Land M."/>
            <person name="Hauser L."/>
            <person name="Kyrpides N."/>
            <person name="Ivanova N."/>
            <person name="Ovchinnikova G."/>
            <person name="Pagani I."/>
            <person name="Rawat S.R."/>
            <person name="Mannisto M."/>
            <person name="Haggblom M.M."/>
            <person name="Woyke T."/>
        </authorList>
    </citation>
    <scope>NUCLEOTIDE SEQUENCE [LARGE SCALE GENOMIC DNA]</scope>
    <source>
        <strain evidence="3">MP5ACTX9</strain>
    </source>
</reference>
<evidence type="ECO:0000256" key="1">
    <source>
        <dbReference type="SAM" id="MobiDB-lite"/>
    </source>
</evidence>
<protein>
    <submittedName>
        <fullName evidence="2">Uncharacterized protein</fullName>
    </submittedName>
</protein>
<evidence type="ECO:0000313" key="3">
    <source>
        <dbReference type="Proteomes" id="UP000000343"/>
    </source>
</evidence>
<evidence type="ECO:0000313" key="2">
    <source>
        <dbReference type="EMBL" id="ADW69694.1"/>
    </source>
</evidence>
<dbReference type="RefSeq" id="WP_013581009.1">
    <property type="nucleotide sequence ID" value="NC_015064.1"/>
</dbReference>
<accession>E8WX52</accession>
<dbReference type="AlphaFoldDB" id="E8WX52"/>